<evidence type="ECO:0000313" key="3">
    <source>
        <dbReference type="Proteomes" id="UP000033772"/>
    </source>
</evidence>
<dbReference type="AlphaFoldDB" id="A0A1J4N4B9"/>
<name>A0A1J4N4B9_9ACTN</name>
<dbReference type="InterPro" id="IPR022062">
    <property type="entry name" value="DUF3618"/>
</dbReference>
<dbReference type="OrthoDB" id="3786004at2"/>
<dbReference type="EMBL" id="JZDQ02000016">
    <property type="protein sequence ID" value="OIJ26412.1"/>
    <property type="molecule type" value="Genomic_DNA"/>
</dbReference>
<protein>
    <recommendedName>
        <fullName evidence="4">DUF3618 domain-containing protein</fullName>
    </recommendedName>
</protein>
<accession>A0A1J4N4B9</accession>
<keyword evidence="1" id="KW-1133">Transmembrane helix</keyword>
<evidence type="ECO:0000313" key="2">
    <source>
        <dbReference type="EMBL" id="OIJ26412.1"/>
    </source>
</evidence>
<dbReference type="STRING" id="1844.UG56_013080"/>
<evidence type="ECO:0000256" key="1">
    <source>
        <dbReference type="SAM" id="Phobius"/>
    </source>
</evidence>
<proteinExistence type="predicted"/>
<comment type="caution">
    <text evidence="2">The sequence shown here is derived from an EMBL/GenBank/DDBJ whole genome shotgun (WGS) entry which is preliminary data.</text>
</comment>
<keyword evidence="3" id="KW-1185">Reference proteome</keyword>
<gene>
    <name evidence="2" type="ORF">UG56_013080</name>
</gene>
<dbReference type="Pfam" id="PF12277">
    <property type="entry name" value="DUF3618"/>
    <property type="match status" value="1"/>
</dbReference>
<sequence>MTHDNIRPVEKADPTSMAAVEAHLDTTRHEMADTLDELAARLDVKTRGKEKAHEMKERTQVAARSRDVQIKGGIAAAVVLCVLLMMGRRKRRLNAA</sequence>
<dbReference type="RefSeq" id="WP_045551644.1">
    <property type="nucleotide sequence ID" value="NZ_JZDQ02000016.1"/>
</dbReference>
<dbReference type="Proteomes" id="UP000033772">
    <property type="component" value="Unassembled WGS sequence"/>
</dbReference>
<feature type="transmembrane region" description="Helical" evidence="1">
    <location>
        <begin position="68"/>
        <end position="86"/>
    </location>
</feature>
<evidence type="ECO:0008006" key="4">
    <source>
        <dbReference type="Google" id="ProtNLM"/>
    </source>
</evidence>
<keyword evidence="1" id="KW-0472">Membrane</keyword>
<organism evidence="2 3">
    <name type="scientific">Nocardioides luteus</name>
    <dbReference type="NCBI Taxonomy" id="1844"/>
    <lineage>
        <taxon>Bacteria</taxon>
        <taxon>Bacillati</taxon>
        <taxon>Actinomycetota</taxon>
        <taxon>Actinomycetes</taxon>
        <taxon>Propionibacteriales</taxon>
        <taxon>Nocardioidaceae</taxon>
        <taxon>Nocardioides</taxon>
    </lineage>
</organism>
<reference evidence="2" key="1">
    <citation type="submission" date="2016-10" db="EMBL/GenBank/DDBJ databases">
        <title>Draft Genome Sequence of Nocardioides luteus Strain BAFB, an Alkane-Degrading Bacterium Isolated from JP-7 Polluted Soil.</title>
        <authorList>
            <person name="Brown L."/>
            <person name="Ruiz O.N."/>
            <person name="Gunasekera T."/>
        </authorList>
    </citation>
    <scope>NUCLEOTIDE SEQUENCE [LARGE SCALE GENOMIC DNA]</scope>
    <source>
        <strain evidence="2">BAFB</strain>
    </source>
</reference>
<keyword evidence="1" id="KW-0812">Transmembrane</keyword>